<name>A0A4Q7S653_9BURK</name>
<feature type="transmembrane region" description="Helical" evidence="11">
    <location>
        <begin position="69"/>
        <end position="90"/>
    </location>
</feature>
<keyword evidence="7" id="KW-0972">Capsule biogenesis/degradation</keyword>
<reference evidence="13 14" key="1">
    <citation type="journal article" date="2015" name="Stand. Genomic Sci.">
        <title>Genomic Encyclopedia of Bacterial and Archaeal Type Strains, Phase III: the genomes of soil and plant-associated and newly described type strains.</title>
        <authorList>
            <person name="Whitman W.B."/>
            <person name="Woyke T."/>
            <person name="Klenk H.P."/>
            <person name="Zhou Y."/>
            <person name="Lilburn T.G."/>
            <person name="Beck B.J."/>
            <person name="De Vos P."/>
            <person name="Vandamme P."/>
            <person name="Eisen J.A."/>
            <person name="Garrity G."/>
            <person name="Hugenholtz P."/>
            <person name="Kyrpides N.C."/>
        </authorList>
    </citation>
    <scope>NUCLEOTIDE SEQUENCE [LARGE SCALE GENOMIC DNA]</scope>
    <source>
        <strain evidence="13 14">ASC-9842</strain>
    </source>
</reference>
<dbReference type="PRINTS" id="PR00164">
    <property type="entry name" value="ABC2TRNSPORT"/>
</dbReference>
<evidence type="ECO:0000313" key="14">
    <source>
        <dbReference type="Proteomes" id="UP000291078"/>
    </source>
</evidence>
<dbReference type="PIRSF" id="PIRSF006648">
    <property type="entry name" value="DrrB"/>
    <property type="match status" value="1"/>
</dbReference>
<dbReference type="RefSeq" id="WP_130391154.1">
    <property type="nucleotide sequence ID" value="NZ_SGXM01000001.1"/>
</dbReference>
<sequence length="271" mass="29887">MAVLSDFGGPFGALLRHRGLVYQLTRREVVGRYRGSVMGLLWSLFHPVLMLSVYTFVFGHVFKSRWGSGFGSTTSFALMAFAGMIVYGLFSECVTRAPGLIVGNANFVKRVVFPLELLPWVTLFAAMFHALIGLAVLILFSIFLGNMPTLTMLFFPLVLLPFACFVVGATWALAALGVYLRDLAQVTGVAVTVAMFLSPMFYPVSALPAALQSVMQFNPLTFPMEQLRAVMIMGQFPDWRGLAVYTCCAVVAAWVGFTMFQRLRRGFADVL</sequence>
<evidence type="ECO:0000256" key="3">
    <source>
        <dbReference type="ARBA" id="ARBA00022448"/>
    </source>
</evidence>
<keyword evidence="5" id="KW-0762">Sugar transport</keyword>
<evidence type="ECO:0000256" key="5">
    <source>
        <dbReference type="ARBA" id="ARBA00022597"/>
    </source>
</evidence>
<proteinExistence type="inferred from homology"/>
<protein>
    <recommendedName>
        <fullName evidence="11">Transport permease protein</fullName>
    </recommendedName>
</protein>
<evidence type="ECO:0000256" key="10">
    <source>
        <dbReference type="ARBA" id="ARBA00023136"/>
    </source>
</evidence>
<dbReference type="GO" id="GO:0015920">
    <property type="term" value="P:lipopolysaccharide transport"/>
    <property type="evidence" value="ECO:0007669"/>
    <property type="project" value="TreeGrafter"/>
</dbReference>
<keyword evidence="3 11" id="KW-0813">Transport</keyword>
<dbReference type="GO" id="GO:0015774">
    <property type="term" value="P:polysaccharide transport"/>
    <property type="evidence" value="ECO:0007669"/>
    <property type="project" value="UniProtKB-KW"/>
</dbReference>
<comment type="similarity">
    <text evidence="2 11">Belongs to the ABC-2 integral membrane protein family.</text>
</comment>
<dbReference type="AlphaFoldDB" id="A0A4Q7S653"/>
<dbReference type="EMBL" id="SGXM01000001">
    <property type="protein sequence ID" value="RZT41337.1"/>
    <property type="molecule type" value="Genomic_DNA"/>
</dbReference>
<evidence type="ECO:0000256" key="11">
    <source>
        <dbReference type="RuleBase" id="RU361157"/>
    </source>
</evidence>
<evidence type="ECO:0000256" key="9">
    <source>
        <dbReference type="ARBA" id="ARBA00023047"/>
    </source>
</evidence>
<dbReference type="OrthoDB" id="9786910at2"/>
<feature type="transmembrane region" description="Helical" evidence="11">
    <location>
        <begin position="150"/>
        <end position="176"/>
    </location>
</feature>
<keyword evidence="6 11" id="KW-0812">Transmembrane</keyword>
<dbReference type="PANTHER" id="PTHR30413">
    <property type="entry name" value="INNER MEMBRANE TRANSPORT PERMEASE"/>
    <property type="match status" value="1"/>
</dbReference>
<evidence type="ECO:0000256" key="2">
    <source>
        <dbReference type="ARBA" id="ARBA00007783"/>
    </source>
</evidence>
<dbReference type="GO" id="GO:0140359">
    <property type="term" value="F:ABC-type transporter activity"/>
    <property type="evidence" value="ECO:0007669"/>
    <property type="project" value="InterPro"/>
</dbReference>
<feature type="domain" description="ABC transmembrane type-2" evidence="12">
    <location>
        <begin position="38"/>
        <end position="263"/>
    </location>
</feature>
<evidence type="ECO:0000256" key="1">
    <source>
        <dbReference type="ARBA" id="ARBA00004651"/>
    </source>
</evidence>
<feature type="transmembrane region" description="Helical" evidence="11">
    <location>
        <begin position="117"/>
        <end position="144"/>
    </location>
</feature>
<evidence type="ECO:0000256" key="6">
    <source>
        <dbReference type="ARBA" id="ARBA00022692"/>
    </source>
</evidence>
<evidence type="ECO:0000256" key="7">
    <source>
        <dbReference type="ARBA" id="ARBA00022903"/>
    </source>
</evidence>
<keyword evidence="10 11" id="KW-0472">Membrane</keyword>
<dbReference type="PROSITE" id="PS51012">
    <property type="entry name" value="ABC_TM2"/>
    <property type="match status" value="1"/>
</dbReference>
<keyword evidence="14" id="KW-1185">Reference proteome</keyword>
<feature type="transmembrane region" description="Helical" evidence="11">
    <location>
        <begin position="183"/>
        <end position="202"/>
    </location>
</feature>
<organism evidence="13 14">
    <name type="scientific">Cupriavidus agavae</name>
    <dbReference type="NCBI Taxonomy" id="1001822"/>
    <lineage>
        <taxon>Bacteria</taxon>
        <taxon>Pseudomonadati</taxon>
        <taxon>Pseudomonadota</taxon>
        <taxon>Betaproteobacteria</taxon>
        <taxon>Burkholderiales</taxon>
        <taxon>Burkholderiaceae</taxon>
        <taxon>Cupriavidus</taxon>
    </lineage>
</organism>
<dbReference type="Proteomes" id="UP000291078">
    <property type="component" value="Unassembled WGS sequence"/>
</dbReference>
<dbReference type="InterPro" id="IPR000412">
    <property type="entry name" value="ABC_2_transport"/>
</dbReference>
<evidence type="ECO:0000256" key="8">
    <source>
        <dbReference type="ARBA" id="ARBA00022989"/>
    </source>
</evidence>
<comment type="subcellular location">
    <subcellularLocation>
        <location evidence="11">Cell inner membrane</location>
        <topology evidence="11">Multi-pass membrane protein</topology>
    </subcellularLocation>
    <subcellularLocation>
        <location evidence="1">Cell membrane</location>
        <topology evidence="1">Multi-pass membrane protein</topology>
    </subcellularLocation>
</comment>
<gene>
    <name evidence="13" type="ORF">EV147_0324</name>
</gene>
<feature type="transmembrane region" description="Helical" evidence="11">
    <location>
        <begin position="242"/>
        <end position="260"/>
    </location>
</feature>
<evidence type="ECO:0000256" key="4">
    <source>
        <dbReference type="ARBA" id="ARBA00022475"/>
    </source>
</evidence>
<dbReference type="InterPro" id="IPR047817">
    <property type="entry name" value="ABC2_TM_bact-type"/>
</dbReference>
<comment type="caution">
    <text evidence="13">The sequence shown here is derived from an EMBL/GenBank/DDBJ whole genome shotgun (WGS) entry which is preliminary data.</text>
</comment>
<feature type="transmembrane region" description="Helical" evidence="11">
    <location>
        <begin position="36"/>
        <end position="57"/>
    </location>
</feature>
<evidence type="ECO:0000313" key="13">
    <source>
        <dbReference type="EMBL" id="RZT41337.1"/>
    </source>
</evidence>
<dbReference type="PANTHER" id="PTHR30413:SF10">
    <property type="entry name" value="CAPSULE POLYSACCHARIDE EXPORT INNER-MEMBRANE PROTEIN CTRC"/>
    <property type="match status" value="1"/>
</dbReference>
<accession>A0A4Q7S653</accession>
<keyword evidence="8 11" id="KW-1133">Transmembrane helix</keyword>
<dbReference type="GO" id="GO:0043190">
    <property type="term" value="C:ATP-binding cassette (ABC) transporter complex"/>
    <property type="evidence" value="ECO:0007669"/>
    <property type="project" value="InterPro"/>
</dbReference>
<keyword evidence="4 11" id="KW-1003">Cell membrane</keyword>
<dbReference type="Pfam" id="PF01061">
    <property type="entry name" value="ABC2_membrane"/>
    <property type="match status" value="1"/>
</dbReference>
<evidence type="ECO:0000259" key="12">
    <source>
        <dbReference type="PROSITE" id="PS51012"/>
    </source>
</evidence>
<dbReference type="InterPro" id="IPR013525">
    <property type="entry name" value="ABC2_TM"/>
</dbReference>
<keyword evidence="9" id="KW-0625">Polysaccharide transport</keyword>